<proteinExistence type="predicted"/>
<organism evidence="2">
    <name type="scientific">Psilocybe cubensis</name>
    <name type="common">Psychedelic mushroom</name>
    <name type="synonym">Stropharia cubensis</name>
    <dbReference type="NCBI Taxonomy" id="181762"/>
    <lineage>
        <taxon>Eukaryota</taxon>
        <taxon>Fungi</taxon>
        <taxon>Dikarya</taxon>
        <taxon>Basidiomycota</taxon>
        <taxon>Agaricomycotina</taxon>
        <taxon>Agaricomycetes</taxon>
        <taxon>Agaricomycetidae</taxon>
        <taxon>Agaricales</taxon>
        <taxon>Agaricineae</taxon>
        <taxon>Strophariaceae</taxon>
        <taxon>Psilocybe</taxon>
    </lineage>
</organism>
<name>A0A8H7XTL3_PSICU</name>
<protein>
    <submittedName>
        <fullName evidence="2">Uncharacterized protein</fullName>
    </submittedName>
</protein>
<feature type="compositionally biased region" description="Basic and acidic residues" evidence="1">
    <location>
        <begin position="100"/>
        <end position="112"/>
    </location>
</feature>
<dbReference type="AlphaFoldDB" id="A0A8H7XTL3"/>
<dbReference type="EMBL" id="JAFIQS010000008">
    <property type="protein sequence ID" value="KAG5166617.1"/>
    <property type="molecule type" value="Genomic_DNA"/>
</dbReference>
<sequence>MKRDEDLANIADVLKQSRLQSKATFEQQFARRLRQESFKFGDLVLVRNSQVEKEMNRKHKPRYLGPYEVVRQTRGGSYVLRELNDGSVILRPQLDRMIRELGHESQEDKDTWSDNMDDF</sequence>
<accession>A0A8H7XTL3</accession>
<dbReference type="OrthoDB" id="446925at2759"/>
<gene>
    <name evidence="2" type="ORF">JR316_008707</name>
</gene>
<comment type="caution">
    <text evidence="2">The sequence shown here is derived from an EMBL/GenBank/DDBJ whole genome shotgun (WGS) entry which is preliminary data.</text>
</comment>
<feature type="region of interest" description="Disordered" evidence="1">
    <location>
        <begin position="100"/>
        <end position="119"/>
    </location>
</feature>
<reference evidence="2" key="1">
    <citation type="submission" date="2021-02" db="EMBL/GenBank/DDBJ databases">
        <title>Psilocybe cubensis genome.</title>
        <authorList>
            <person name="Mckernan K.J."/>
            <person name="Crawford S."/>
            <person name="Trippe A."/>
            <person name="Kane L.T."/>
            <person name="Mclaughlin S."/>
        </authorList>
    </citation>
    <scope>NUCLEOTIDE SEQUENCE [LARGE SCALE GENOMIC DNA]</scope>
    <source>
        <strain evidence="2">MGC-MH-2018</strain>
    </source>
</reference>
<evidence type="ECO:0000256" key="1">
    <source>
        <dbReference type="SAM" id="MobiDB-lite"/>
    </source>
</evidence>
<evidence type="ECO:0000313" key="2">
    <source>
        <dbReference type="EMBL" id="KAG5166617.1"/>
    </source>
</evidence>